<dbReference type="EMBL" id="BK015703">
    <property type="protein sequence ID" value="DAE20895.1"/>
    <property type="molecule type" value="Genomic_DNA"/>
</dbReference>
<feature type="region of interest" description="Disordered" evidence="1">
    <location>
        <begin position="1"/>
        <end position="34"/>
    </location>
</feature>
<evidence type="ECO:0000313" key="2">
    <source>
        <dbReference type="EMBL" id="DAE20895.1"/>
    </source>
</evidence>
<accession>A0A8S5QNQ1</accession>
<evidence type="ECO:0000256" key="1">
    <source>
        <dbReference type="SAM" id="MobiDB-lite"/>
    </source>
</evidence>
<feature type="compositionally biased region" description="Basic and acidic residues" evidence="1">
    <location>
        <begin position="1"/>
        <end position="10"/>
    </location>
</feature>
<proteinExistence type="predicted"/>
<dbReference type="Gene3D" id="1.10.10.60">
    <property type="entry name" value="Homeodomain-like"/>
    <property type="match status" value="1"/>
</dbReference>
<name>A0A8S5QNQ1_9CAUD</name>
<protein>
    <submittedName>
        <fullName evidence="2">RNA dependent RNA polymerase</fullName>
    </submittedName>
</protein>
<sequence>MNDERYFGNEDRDEFDELEHYGTPRHSGRYPWGSGDNPYQRDAGFLARVHTMREQGLTDTDIYKSMGMNSSQFRKALSLAKTQQRAADEAEAWRLHEKGYSTMAIGRRMGKNESTIRLYLDERLKERANKTRANADILKEEVDRKDYLDVSSGNEMYMGITKTRLGNALEMLKQEGYVVLNRVPFKQLGTGHNTYIRVLAKPGTEWKDVMMNRDKIKFMDSVYSEDGGKTMRKIEPPVSVDSNRILVKFKEDGGADRDGLIQLRRGVDDISLGNAKYAQVRIAVDGTHYLKGMAVYSDDIPKGYDIIFNSNKSQSKGKLGAMKEMDLDNPENPFGASIKAFDDQLVRAQRHYIDKNGNEQQSALNIVNEEGDWLKWSKSLASQMLSKQYPALAKQQLDISYGNAKSEFDEISKLTNPTVKADLLNKFASQCDSDATDLQAAALPRQATKVILPFPDMKDTEIYAPHLRDGERVALIRYPHGGIFEIPELTVNNKYPEAQKVLGGNAIDAVGISPKTAVQLSGADFDGDNVIVIPIDKVKIKSSPYLEGLKDFDPKEAYPEYPGMHIMTDREKGLEMGNVSNLITDMTIKGADPKEICRAVKHSMVVIDAKKHKLNYKQSAIDNGIAELKEKYQGGANRGAATLISRSTSTDKIPEVKQKAFGNMTPEEREQYKAGKLILEPTGAMTTVKSTPKKLVRDMTPEEKERRKNGETIYSDPVWEKKPRLMDISRMSETDDAYSLVSGTPASTTRIERIYADYANQMKALANSARAEARATENIKYDPEAKKLYSKEVESLNAKLQIAKKNDPLERKAQLMANAQCAIIFKANPDMDKEHRKRTKGVELDKARRYTGASKKRIGSPNNPITDKEWEAISKGAVSPSKLRDILNNADSTRIRQLATPRTYSGLSASRIARAKALLNKGYSQSDVADMLDISVSTLVNNVGVENI</sequence>
<organism evidence="2">
    <name type="scientific">Siphoviridae sp. ctgBD49</name>
    <dbReference type="NCBI Taxonomy" id="2826420"/>
    <lineage>
        <taxon>Viruses</taxon>
        <taxon>Duplodnaviria</taxon>
        <taxon>Heunggongvirae</taxon>
        <taxon>Uroviricota</taxon>
        <taxon>Caudoviricetes</taxon>
    </lineage>
</organism>
<reference evidence="2" key="1">
    <citation type="journal article" date="2021" name="Proc. Natl. Acad. Sci. U.S.A.">
        <title>A Catalog of Tens of Thousands of Viruses from Human Metagenomes Reveals Hidden Associations with Chronic Diseases.</title>
        <authorList>
            <person name="Tisza M.J."/>
            <person name="Buck C.B."/>
        </authorList>
    </citation>
    <scope>NUCLEOTIDE SEQUENCE</scope>
    <source>
        <strain evidence="2">CtgBD49</strain>
    </source>
</reference>